<dbReference type="EMBL" id="BGPR01001211">
    <property type="protein sequence ID" value="GBM48337.1"/>
    <property type="molecule type" value="Genomic_DNA"/>
</dbReference>
<sequence length="130" mass="15519">MTVHFLNERCSAANRIYNARRRAVLHESCATHTSTLLKCWNDVVAQKRFIAYAIDGTGKKIRRTNLLEKEWRYDKRTYFFGMKRYWLMSERILRCPYSAILSVDISVDMEIGFICTEKCFRVFYFVYSDV</sequence>
<reference evidence="1 2" key="1">
    <citation type="journal article" date="2019" name="Sci. Rep.">
        <title>Orb-weaving spider Araneus ventricosus genome elucidates the spidroin gene catalogue.</title>
        <authorList>
            <person name="Kono N."/>
            <person name="Nakamura H."/>
            <person name="Ohtoshi R."/>
            <person name="Moran D.A.P."/>
            <person name="Shinohara A."/>
            <person name="Yoshida Y."/>
            <person name="Fujiwara M."/>
            <person name="Mori M."/>
            <person name="Tomita M."/>
            <person name="Arakawa K."/>
        </authorList>
    </citation>
    <scope>NUCLEOTIDE SEQUENCE [LARGE SCALE GENOMIC DNA]</scope>
</reference>
<comment type="caution">
    <text evidence="1">The sequence shown here is derived from an EMBL/GenBank/DDBJ whole genome shotgun (WGS) entry which is preliminary data.</text>
</comment>
<evidence type="ECO:0000313" key="2">
    <source>
        <dbReference type="Proteomes" id="UP000499080"/>
    </source>
</evidence>
<gene>
    <name evidence="1" type="ORF">AVEN_106535_1</name>
</gene>
<dbReference type="Proteomes" id="UP000499080">
    <property type="component" value="Unassembled WGS sequence"/>
</dbReference>
<name>A0A4Y2G532_ARAVE</name>
<accession>A0A4Y2G532</accession>
<dbReference type="AlphaFoldDB" id="A0A4Y2G532"/>
<organism evidence="1 2">
    <name type="scientific">Araneus ventricosus</name>
    <name type="common">Orbweaver spider</name>
    <name type="synonym">Epeira ventricosa</name>
    <dbReference type="NCBI Taxonomy" id="182803"/>
    <lineage>
        <taxon>Eukaryota</taxon>
        <taxon>Metazoa</taxon>
        <taxon>Ecdysozoa</taxon>
        <taxon>Arthropoda</taxon>
        <taxon>Chelicerata</taxon>
        <taxon>Arachnida</taxon>
        <taxon>Araneae</taxon>
        <taxon>Araneomorphae</taxon>
        <taxon>Entelegynae</taxon>
        <taxon>Araneoidea</taxon>
        <taxon>Araneidae</taxon>
        <taxon>Araneus</taxon>
    </lineage>
</organism>
<protein>
    <submittedName>
        <fullName evidence="1">Uncharacterized protein</fullName>
    </submittedName>
</protein>
<keyword evidence="2" id="KW-1185">Reference proteome</keyword>
<proteinExistence type="predicted"/>
<evidence type="ECO:0000313" key="1">
    <source>
        <dbReference type="EMBL" id="GBM48337.1"/>
    </source>
</evidence>